<keyword evidence="2" id="KW-1185">Reference proteome</keyword>
<proteinExistence type="predicted"/>
<comment type="caution">
    <text evidence="1">The sequence shown here is derived from an EMBL/GenBank/DDBJ whole genome shotgun (WGS) entry which is preliminary data.</text>
</comment>
<evidence type="ECO:0000313" key="2">
    <source>
        <dbReference type="Proteomes" id="UP000828390"/>
    </source>
</evidence>
<dbReference type="SUPFAM" id="SSF52047">
    <property type="entry name" value="RNI-like"/>
    <property type="match status" value="1"/>
</dbReference>
<dbReference type="Proteomes" id="UP000828390">
    <property type="component" value="Unassembled WGS sequence"/>
</dbReference>
<organism evidence="1 2">
    <name type="scientific">Dreissena polymorpha</name>
    <name type="common">Zebra mussel</name>
    <name type="synonym">Mytilus polymorpha</name>
    <dbReference type="NCBI Taxonomy" id="45954"/>
    <lineage>
        <taxon>Eukaryota</taxon>
        <taxon>Metazoa</taxon>
        <taxon>Spiralia</taxon>
        <taxon>Lophotrochozoa</taxon>
        <taxon>Mollusca</taxon>
        <taxon>Bivalvia</taxon>
        <taxon>Autobranchia</taxon>
        <taxon>Heteroconchia</taxon>
        <taxon>Euheterodonta</taxon>
        <taxon>Imparidentia</taxon>
        <taxon>Neoheterodontei</taxon>
        <taxon>Myida</taxon>
        <taxon>Dreissenoidea</taxon>
        <taxon>Dreissenidae</taxon>
        <taxon>Dreissena</taxon>
    </lineage>
</organism>
<evidence type="ECO:0000313" key="1">
    <source>
        <dbReference type="EMBL" id="KAH3844094.1"/>
    </source>
</evidence>
<reference evidence="1" key="1">
    <citation type="journal article" date="2019" name="bioRxiv">
        <title>The Genome of the Zebra Mussel, Dreissena polymorpha: A Resource for Invasive Species Research.</title>
        <authorList>
            <person name="McCartney M.A."/>
            <person name="Auch B."/>
            <person name="Kono T."/>
            <person name="Mallez S."/>
            <person name="Zhang Y."/>
            <person name="Obille A."/>
            <person name="Becker A."/>
            <person name="Abrahante J.E."/>
            <person name="Garbe J."/>
            <person name="Badalamenti J.P."/>
            <person name="Herman A."/>
            <person name="Mangelson H."/>
            <person name="Liachko I."/>
            <person name="Sullivan S."/>
            <person name="Sone E.D."/>
            <person name="Koren S."/>
            <person name="Silverstein K.A.T."/>
            <person name="Beckman K.B."/>
            <person name="Gohl D.M."/>
        </authorList>
    </citation>
    <scope>NUCLEOTIDE SEQUENCE</scope>
    <source>
        <strain evidence="1">Duluth1</strain>
        <tissue evidence="1">Whole animal</tissue>
    </source>
</reference>
<dbReference type="AlphaFoldDB" id="A0A9D4QUL5"/>
<name>A0A9D4QUL5_DREPO</name>
<reference evidence="1" key="2">
    <citation type="submission" date="2020-11" db="EMBL/GenBank/DDBJ databases">
        <authorList>
            <person name="McCartney M.A."/>
            <person name="Auch B."/>
            <person name="Kono T."/>
            <person name="Mallez S."/>
            <person name="Becker A."/>
            <person name="Gohl D.M."/>
            <person name="Silverstein K.A.T."/>
            <person name="Koren S."/>
            <person name="Bechman K.B."/>
            <person name="Herman A."/>
            <person name="Abrahante J.E."/>
            <person name="Garbe J."/>
        </authorList>
    </citation>
    <scope>NUCLEOTIDE SEQUENCE</scope>
    <source>
        <strain evidence="1">Duluth1</strain>
        <tissue evidence="1">Whole animal</tissue>
    </source>
</reference>
<gene>
    <name evidence="1" type="ORF">DPMN_086345</name>
</gene>
<sequence length="213" mass="23388">MIGHGFWEALDGLNIKLLRINEANEDWAEFFSNFGVSFYKSLQSLSQLETLDILVCLKAISPDLWEALHNLNVKSVTLCQNRRWTGVIVNNISKLSHVLISPKQTGTIIIDVNTQFDLLEALCGRNINSLSLCGSGKHLEVNHVSALCTSLSSLKQLDKLDVIVNNDTPGLWQALNGLNIKSLSLSCGKNRFDSESCIGVSTVIGIAHTPRNA</sequence>
<protein>
    <submittedName>
        <fullName evidence="1">Uncharacterized protein</fullName>
    </submittedName>
</protein>
<accession>A0A9D4QUL5</accession>
<dbReference type="EMBL" id="JAIWYP010000003">
    <property type="protein sequence ID" value="KAH3844094.1"/>
    <property type="molecule type" value="Genomic_DNA"/>
</dbReference>